<evidence type="ECO:0000256" key="1">
    <source>
        <dbReference type="ARBA" id="ARBA00022722"/>
    </source>
</evidence>
<organism evidence="4 5">
    <name type="scientific">Glaciecola siphonariae</name>
    <dbReference type="NCBI Taxonomy" id="521012"/>
    <lineage>
        <taxon>Bacteria</taxon>
        <taxon>Pseudomonadati</taxon>
        <taxon>Pseudomonadota</taxon>
        <taxon>Gammaproteobacteria</taxon>
        <taxon>Alteromonadales</taxon>
        <taxon>Alteromonadaceae</taxon>
        <taxon>Glaciecola</taxon>
    </lineage>
</organism>
<dbReference type="CDD" id="cd06127">
    <property type="entry name" value="DEDDh"/>
    <property type="match status" value="1"/>
</dbReference>
<dbReference type="RefSeq" id="WP_382407745.1">
    <property type="nucleotide sequence ID" value="NZ_JBHSGU010000002.1"/>
</dbReference>
<dbReference type="SMART" id="SM00479">
    <property type="entry name" value="EXOIII"/>
    <property type="match status" value="1"/>
</dbReference>
<proteinExistence type="predicted"/>
<dbReference type="Proteomes" id="UP001595897">
    <property type="component" value="Unassembled WGS sequence"/>
</dbReference>
<feature type="domain" description="Exonuclease" evidence="3">
    <location>
        <begin position="28"/>
        <end position="201"/>
    </location>
</feature>
<keyword evidence="5" id="KW-1185">Reference proteome</keyword>
<dbReference type="GO" id="GO:0004527">
    <property type="term" value="F:exonuclease activity"/>
    <property type="evidence" value="ECO:0007669"/>
    <property type="project" value="UniProtKB-KW"/>
</dbReference>
<accession>A0ABV9LWM1</accession>
<keyword evidence="2 4" id="KW-0269">Exonuclease</keyword>
<gene>
    <name evidence="4" type="ORF">ACFO4O_09435</name>
</gene>
<dbReference type="EMBL" id="JBHSGU010000002">
    <property type="protein sequence ID" value="MFC4700378.1"/>
    <property type="molecule type" value="Genomic_DNA"/>
</dbReference>
<protein>
    <submittedName>
        <fullName evidence="4">Exonuclease domain-containing protein</fullName>
    </submittedName>
</protein>
<comment type="caution">
    <text evidence="4">The sequence shown here is derived from an EMBL/GenBank/DDBJ whole genome shotgun (WGS) entry which is preliminary data.</text>
</comment>
<evidence type="ECO:0000313" key="4">
    <source>
        <dbReference type="EMBL" id="MFC4700378.1"/>
    </source>
</evidence>
<keyword evidence="2 4" id="KW-0378">Hydrolase</keyword>
<sequence>MLDFLKRVVFGQHPIAEAFKHVCYPQLPLLSLDLELTDLNTDVAKVTSIAWVRGQNFQVDLRSAHYSVVRAKGDLKQSPVIHGLTAKDIAKGGHIKDQLAYLREHTQSHVWVLHNAVLDMRVLNKIWLALDFPMVTVTTIDTMLLEVYACEKTLGFVPSGGVSLENARRRHSLAPAPAHNALDDALATLTLLFAQLYSLNKQGHMNLLELSHTRAIRTFTLGQKALTKHK</sequence>
<reference evidence="5" key="1">
    <citation type="journal article" date="2019" name="Int. J. Syst. Evol. Microbiol.">
        <title>The Global Catalogue of Microorganisms (GCM) 10K type strain sequencing project: providing services to taxonomists for standard genome sequencing and annotation.</title>
        <authorList>
            <consortium name="The Broad Institute Genomics Platform"/>
            <consortium name="The Broad Institute Genome Sequencing Center for Infectious Disease"/>
            <person name="Wu L."/>
            <person name="Ma J."/>
        </authorList>
    </citation>
    <scope>NUCLEOTIDE SEQUENCE [LARGE SCALE GENOMIC DNA]</scope>
    <source>
        <strain evidence="5">KACC 12507</strain>
    </source>
</reference>
<dbReference type="InterPro" id="IPR013520">
    <property type="entry name" value="Ribonucl_H"/>
</dbReference>
<evidence type="ECO:0000313" key="5">
    <source>
        <dbReference type="Proteomes" id="UP001595897"/>
    </source>
</evidence>
<keyword evidence="1" id="KW-0540">Nuclease</keyword>
<name>A0ABV9LWM1_9ALTE</name>
<dbReference type="Pfam" id="PF00929">
    <property type="entry name" value="RNase_T"/>
    <property type="match status" value="1"/>
</dbReference>
<dbReference type="InterPro" id="IPR036397">
    <property type="entry name" value="RNaseH_sf"/>
</dbReference>
<evidence type="ECO:0000256" key="2">
    <source>
        <dbReference type="ARBA" id="ARBA00022839"/>
    </source>
</evidence>
<evidence type="ECO:0000259" key="3">
    <source>
        <dbReference type="SMART" id="SM00479"/>
    </source>
</evidence>
<dbReference type="InterPro" id="IPR012337">
    <property type="entry name" value="RNaseH-like_sf"/>
</dbReference>
<dbReference type="Gene3D" id="3.30.420.10">
    <property type="entry name" value="Ribonuclease H-like superfamily/Ribonuclease H"/>
    <property type="match status" value="1"/>
</dbReference>
<dbReference type="SUPFAM" id="SSF53098">
    <property type="entry name" value="Ribonuclease H-like"/>
    <property type="match status" value="1"/>
</dbReference>